<reference evidence="2" key="1">
    <citation type="submission" date="2021-02" db="EMBL/GenBank/DDBJ databases">
        <authorList>
            <person name="Dougan E. K."/>
            <person name="Rhodes N."/>
            <person name="Thang M."/>
            <person name="Chan C."/>
        </authorList>
    </citation>
    <scope>NUCLEOTIDE SEQUENCE</scope>
</reference>
<feature type="compositionally biased region" description="Basic and acidic residues" evidence="1">
    <location>
        <begin position="247"/>
        <end position="264"/>
    </location>
</feature>
<gene>
    <name evidence="2" type="ORF">PGLA1383_LOCUS50304</name>
</gene>
<feature type="non-terminal residue" evidence="2">
    <location>
        <position position="1"/>
    </location>
</feature>
<keyword evidence="3" id="KW-1185">Reference proteome</keyword>
<evidence type="ECO:0000313" key="2">
    <source>
        <dbReference type="EMBL" id="CAE8634656.1"/>
    </source>
</evidence>
<feature type="compositionally biased region" description="Low complexity" evidence="1">
    <location>
        <begin position="8"/>
        <end position="25"/>
    </location>
</feature>
<name>A0A813H9Z8_POLGL</name>
<feature type="region of interest" description="Disordered" evidence="1">
    <location>
        <begin position="1"/>
        <end position="39"/>
    </location>
</feature>
<dbReference type="AlphaFoldDB" id="A0A813H9Z8"/>
<organism evidence="2 3">
    <name type="scientific">Polarella glacialis</name>
    <name type="common">Dinoflagellate</name>
    <dbReference type="NCBI Taxonomy" id="89957"/>
    <lineage>
        <taxon>Eukaryota</taxon>
        <taxon>Sar</taxon>
        <taxon>Alveolata</taxon>
        <taxon>Dinophyceae</taxon>
        <taxon>Suessiales</taxon>
        <taxon>Suessiaceae</taxon>
        <taxon>Polarella</taxon>
    </lineage>
</organism>
<evidence type="ECO:0000313" key="3">
    <source>
        <dbReference type="Proteomes" id="UP000654075"/>
    </source>
</evidence>
<accession>A0A813H9Z8</accession>
<proteinExistence type="predicted"/>
<comment type="caution">
    <text evidence="2">The sequence shown here is derived from an EMBL/GenBank/DDBJ whole genome shotgun (WGS) entry which is preliminary data.</text>
</comment>
<dbReference type="Proteomes" id="UP000654075">
    <property type="component" value="Unassembled WGS sequence"/>
</dbReference>
<sequence>AAAPPPRSAGSSWAAIAAAGSGSKAPPSPTSAQGLRGPGPWPKASFAAALFYAPSAVGSGVGPPLPVEVSAAGEASSLIAPISGGLGSPRNRNDESQLPVVPPRVASVPLVAAPPRFVDSFAASSLASPSTGSAERAPVKLWVSGIPTEETKGMGVRNNPVRAVEVKDALNACLRENAPHIAGEVVEVDRKDDRKPFAFVLVGDEKTARELLMLSKAKKVFLRGEPLVLDLSNYNTARVETLYSGGRSRDSRNEDQPRGDRRDSWGSGRGKGGGKRDDGGRWPEKDRGGKGKGGKGRETESKADSAENWRQR</sequence>
<evidence type="ECO:0000256" key="1">
    <source>
        <dbReference type="SAM" id="MobiDB-lite"/>
    </source>
</evidence>
<feature type="region of interest" description="Disordered" evidence="1">
    <location>
        <begin position="80"/>
        <end position="100"/>
    </location>
</feature>
<dbReference type="EMBL" id="CAJNNV010031099">
    <property type="protein sequence ID" value="CAE8634656.1"/>
    <property type="molecule type" value="Genomic_DNA"/>
</dbReference>
<feature type="region of interest" description="Disordered" evidence="1">
    <location>
        <begin position="243"/>
        <end position="312"/>
    </location>
</feature>
<protein>
    <submittedName>
        <fullName evidence="2">Uncharacterized protein</fullName>
    </submittedName>
</protein>
<feature type="compositionally biased region" description="Basic and acidic residues" evidence="1">
    <location>
        <begin position="274"/>
        <end position="312"/>
    </location>
</feature>